<evidence type="ECO:0008006" key="3">
    <source>
        <dbReference type="Google" id="ProtNLM"/>
    </source>
</evidence>
<gene>
    <name evidence="1" type="ORF">BOTNAR_0084g00320</name>
</gene>
<evidence type="ECO:0000313" key="2">
    <source>
        <dbReference type="Proteomes" id="UP000297452"/>
    </source>
</evidence>
<evidence type="ECO:0000313" key="1">
    <source>
        <dbReference type="EMBL" id="TGO64800.1"/>
    </source>
</evidence>
<dbReference type="Gene3D" id="2.60.40.420">
    <property type="entry name" value="Cupredoxins - blue copper proteins"/>
    <property type="match status" value="1"/>
</dbReference>
<dbReference type="OrthoDB" id="2331100at2759"/>
<dbReference type="CDD" id="cd00920">
    <property type="entry name" value="Cupredoxin"/>
    <property type="match status" value="1"/>
</dbReference>
<dbReference type="STRING" id="278944.A0A4Z1IZQ0"/>
<dbReference type="AlphaFoldDB" id="A0A4Z1IZQ0"/>
<dbReference type="EMBL" id="PQXJ01000084">
    <property type="protein sequence ID" value="TGO64800.1"/>
    <property type="molecule type" value="Genomic_DNA"/>
</dbReference>
<dbReference type="InterPro" id="IPR052953">
    <property type="entry name" value="Ser-rich/MCO-related"/>
</dbReference>
<proteinExistence type="predicted"/>
<protein>
    <recommendedName>
        <fullName evidence="3">Phytocyanin domain-containing protein</fullName>
    </recommendedName>
</protein>
<sequence length="396" mass="42856">MKVLRHIFIPHLILRPVKFATCFLILSFSLLQSLDFLSCFDLQNLNFALISVFFHNFILVRSIIKLSSVSTVSSFLALASAQLYTETVPVVCSGAPPSTVTQTVTITEEGSGPYYPTTTLGYPITSKYITTEDGTVTSVNYDGETMSTVWVYPTGTGNKKHCTVATYENDIVIDVSIVDITIIIIDGFHVTKTATVSDSITYTPTPPIQTTTTSPHSTETGNTYGEIHHVTVGDKGLNVYSPNQINAIVGDIIRFTFLARNHTVTQSNFNTPCNFNGGFDTGFNQFNPTNATNITRDFVVNTNKPIWFYCAQANPKSHCQSGMVLSINPAGRFATFLEKAKNSGNSTVIPSGTGYITGVPAPTGTYVTKTGSWISGVPAPSGYSSTTSEEATYTPV</sequence>
<comment type="caution">
    <text evidence="1">The sequence shown here is derived from an EMBL/GenBank/DDBJ whole genome shotgun (WGS) entry which is preliminary data.</text>
</comment>
<organism evidence="1 2">
    <name type="scientific">Botryotinia narcissicola</name>
    <dbReference type="NCBI Taxonomy" id="278944"/>
    <lineage>
        <taxon>Eukaryota</taxon>
        <taxon>Fungi</taxon>
        <taxon>Dikarya</taxon>
        <taxon>Ascomycota</taxon>
        <taxon>Pezizomycotina</taxon>
        <taxon>Leotiomycetes</taxon>
        <taxon>Helotiales</taxon>
        <taxon>Sclerotiniaceae</taxon>
        <taxon>Botryotinia</taxon>
    </lineage>
</organism>
<dbReference type="InterPro" id="IPR008972">
    <property type="entry name" value="Cupredoxin"/>
</dbReference>
<dbReference type="PANTHER" id="PTHR34883">
    <property type="entry name" value="SERINE-RICH PROTEIN, PUTATIVE-RELATED-RELATED"/>
    <property type="match status" value="1"/>
</dbReference>
<accession>A0A4Z1IZQ0</accession>
<keyword evidence="2" id="KW-1185">Reference proteome</keyword>
<reference evidence="1 2" key="1">
    <citation type="submission" date="2017-12" db="EMBL/GenBank/DDBJ databases">
        <title>Comparative genomics of Botrytis spp.</title>
        <authorList>
            <person name="Valero-Jimenez C.A."/>
            <person name="Tapia P."/>
            <person name="Veloso J."/>
            <person name="Silva-Moreno E."/>
            <person name="Staats M."/>
            <person name="Valdes J.H."/>
            <person name="Van Kan J.A.L."/>
        </authorList>
    </citation>
    <scope>NUCLEOTIDE SEQUENCE [LARGE SCALE GENOMIC DNA]</scope>
    <source>
        <strain evidence="1 2">MUCL2120</strain>
    </source>
</reference>
<name>A0A4Z1IZQ0_9HELO</name>
<dbReference type="Proteomes" id="UP000297452">
    <property type="component" value="Unassembled WGS sequence"/>
</dbReference>
<dbReference type="SUPFAM" id="SSF49503">
    <property type="entry name" value="Cupredoxins"/>
    <property type="match status" value="1"/>
</dbReference>
<dbReference type="PANTHER" id="PTHR34883:SF16">
    <property type="entry name" value="RICH PROTEIN, PUTATIVE-RELATED"/>
    <property type="match status" value="1"/>
</dbReference>